<dbReference type="PANTHER" id="PTHR41339:SF1">
    <property type="entry name" value="SECRETED PROTEIN"/>
    <property type="match status" value="1"/>
</dbReference>
<evidence type="ECO:0000313" key="3">
    <source>
        <dbReference type="Proteomes" id="UP000468581"/>
    </source>
</evidence>
<dbReference type="EMBL" id="JAABOO010000003">
    <property type="protein sequence ID" value="NER14614.1"/>
    <property type="molecule type" value="Genomic_DNA"/>
</dbReference>
<accession>A0A6P0UMW9</accession>
<organism evidence="2 3">
    <name type="scientific">Leptobacterium flavescens</name>
    <dbReference type="NCBI Taxonomy" id="472055"/>
    <lineage>
        <taxon>Bacteria</taxon>
        <taxon>Pseudomonadati</taxon>
        <taxon>Bacteroidota</taxon>
        <taxon>Flavobacteriia</taxon>
        <taxon>Flavobacteriales</taxon>
        <taxon>Flavobacteriaceae</taxon>
        <taxon>Leptobacterium</taxon>
    </lineage>
</organism>
<evidence type="ECO:0008006" key="4">
    <source>
        <dbReference type="Google" id="ProtNLM"/>
    </source>
</evidence>
<reference evidence="2 3" key="1">
    <citation type="submission" date="2020-01" db="EMBL/GenBank/DDBJ databases">
        <title>Leptobacterium flavescens.</title>
        <authorList>
            <person name="Wang G."/>
        </authorList>
    </citation>
    <scope>NUCLEOTIDE SEQUENCE [LARGE SCALE GENOMIC DNA]</scope>
    <source>
        <strain evidence="2 3">KCTC 22160</strain>
    </source>
</reference>
<protein>
    <recommendedName>
        <fullName evidence="4">Multidrug transporter</fullName>
    </recommendedName>
</protein>
<name>A0A6P0UMW9_9FLAO</name>
<evidence type="ECO:0000313" key="2">
    <source>
        <dbReference type="EMBL" id="NER14614.1"/>
    </source>
</evidence>
<dbReference type="PROSITE" id="PS51257">
    <property type="entry name" value="PROKAR_LIPOPROTEIN"/>
    <property type="match status" value="1"/>
</dbReference>
<feature type="signal peptide" evidence="1">
    <location>
        <begin position="1"/>
        <end position="20"/>
    </location>
</feature>
<keyword evidence="3" id="KW-1185">Reference proteome</keyword>
<dbReference type="RefSeq" id="WP_163607899.1">
    <property type="nucleotide sequence ID" value="NZ_JAABOO010000003.1"/>
</dbReference>
<comment type="caution">
    <text evidence="2">The sequence shown here is derived from an EMBL/GenBank/DDBJ whole genome shotgun (WGS) entry which is preliminary data.</text>
</comment>
<dbReference type="AlphaFoldDB" id="A0A6P0UMW9"/>
<dbReference type="PANTHER" id="PTHR41339">
    <property type="entry name" value="LIPL48"/>
    <property type="match status" value="1"/>
</dbReference>
<sequence>MKKSNLKFLFSTILAGAMIASCSNEDDSGITGDDGGNPPSSQNVITGNITSDTTLDASVAYTLEGSVRVESGATLTIPAGTVITSSAADGLDALIIDQGAQINAVGTSSNPIVFTANVQAPGQWGGIVLLGRAPINVAGGTSSPEFDASLTYGGTIADDNSGTLSFVRVEYGGASVIEGSVEYNGFSFYAVGSGTTVNNLQAFAGSDDGFEWFGGTIDGCNNLLSVGNEDDSFDWAEGWTGGGSNWIAVQQAVGDNGIEADNNEDNNTATPASNPTISDITLTGLGSNDGMRLRRGTGAQLSNVVITNFSDGLDIRDNATIANVQAGTLSIDGIRFGNVTRTIIVEDGSDVSSNITIDPSATGADASVFAGWTTNFNTGQQTTAILSGEITTNTALDANIAYTLQGSVIVQEGATLTIPAGTVITTDPNDGLDALIINQGAMINATGTANDPIVFTSIVPQPGQWGGIVLLGRAPINVAGGTSSPEFDASLSYGGTAEDDNSGTLTYVRVEYAGASVIEGSVEYNGFSFYAVGNSTTINNLEAYSGSDDGFEWFGGTVDGCDNLLSIANEDDSFDWAEGWTGSGSNWIAVQDGVGDNGIEADNNEDDNTLTPLSSPTISDLTLVGLGFNDGMRLRRGTAGNFSNVVITNFDQGLDIRDNQTIANAQGGTLVINGIAFNNIVDVNVVVEGGVDLSSAITEDANATGASTSFAEGWSRFDSEGFINNF</sequence>
<dbReference type="Proteomes" id="UP000468581">
    <property type="component" value="Unassembled WGS sequence"/>
</dbReference>
<proteinExistence type="predicted"/>
<feature type="chain" id="PRO_5027090183" description="Multidrug transporter" evidence="1">
    <location>
        <begin position="21"/>
        <end position="726"/>
    </location>
</feature>
<keyword evidence="1" id="KW-0732">Signal</keyword>
<evidence type="ECO:0000256" key="1">
    <source>
        <dbReference type="SAM" id="SignalP"/>
    </source>
</evidence>
<gene>
    <name evidence="2" type="ORF">GWK08_14255</name>
</gene>
<dbReference type="InterPro" id="IPR006626">
    <property type="entry name" value="PbH1"/>
</dbReference>
<dbReference type="SMART" id="SM00710">
    <property type="entry name" value="PbH1"/>
    <property type="match status" value="6"/>
</dbReference>